<keyword evidence="1" id="KW-0472">Membrane</keyword>
<reference evidence="2" key="1">
    <citation type="journal article" date="2019" name="Microbiol. Resour. Announc.">
        <title>Draft Genomic Sequences of Streptomyces misionensis and Streptomyces albidoflavus, bacteria applied for phytopathogen biocontrol.</title>
        <authorList>
            <person name="Pylro V."/>
            <person name="Dias A."/>
            <person name="Andreote F."/>
            <person name="Varani A."/>
            <person name="Andreote C."/>
            <person name="Bernardo E."/>
            <person name="Martins T."/>
        </authorList>
    </citation>
    <scope>NUCLEOTIDE SEQUENCE [LARGE SCALE GENOMIC DNA]</scope>
    <source>
        <strain evidence="2">66</strain>
    </source>
</reference>
<dbReference type="AlphaFoldDB" id="A0A5C6JZG4"/>
<name>A0A5C6JZG4_9ACTN</name>
<comment type="caution">
    <text evidence="2">The sequence shown here is derived from an EMBL/GenBank/DDBJ whole genome shotgun (WGS) entry which is preliminary data.</text>
</comment>
<dbReference type="Proteomes" id="UP000320481">
    <property type="component" value="Unassembled WGS sequence"/>
</dbReference>
<gene>
    <name evidence="2" type="ORF">FRZ03_07675</name>
</gene>
<proteinExistence type="predicted"/>
<accession>A0A5C6JZG4</accession>
<dbReference type="RefSeq" id="WP_146464389.1">
    <property type="nucleotide sequence ID" value="NZ_VOGW01000041.1"/>
</dbReference>
<sequence length="102" mass="10901">MSFLLRALGVLFLASAVFLGIGIYTISHTADGVRCGDQLMHPGDSCTFRGDLLPGHGASYDVMAKKAEDTRSMQSTLMVVSSVVLVLSGVGTVLVWRRTRAL</sequence>
<keyword evidence="1" id="KW-1133">Transmembrane helix</keyword>
<evidence type="ECO:0000313" key="2">
    <source>
        <dbReference type="EMBL" id="TWV55569.1"/>
    </source>
</evidence>
<feature type="transmembrane region" description="Helical" evidence="1">
    <location>
        <begin position="76"/>
        <end position="96"/>
    </location>
</feature>
<keyword evidence="1" id="KW-0812">Transmembrane</keyword>
<feature type="transmembrane region" description="Helical" evidence="1">
    <location>
        <begin position="7"/>
        <end position="26"/>
    </location>
</feature>
<protein>
    <submittedName>
        <fullName evidence="2">Uncharacterized protein</fullName>
    </submittedName>
</protein>
<evidence type="ECO:0000313" key="3">
    <source>
        <dbReference type="Proteomes" id="UP000320481"/>
    </source>
</evidence>
<keyword evidence="3" id="KW-1185">Reference proteome</keyword>
<evidence type="ECO:0000256" key="1">
    <source>
        <dbReference type="SAM" id="Phobius"/>
    </source>
</evidence>
<dbReference type="EMBL" id="VOGW01000041">
    <property type="protein sequence ID" value="TWV55569.1"/>
    <property type="molecule type" value="Genomic_DNA"/>
</dbReference>
<organism evidence="2 3">
    <name type="scientific">Streptomyces misionensis</name>
    <dbReference type="NCBI Taxonomy" id="67331"/>
    <lineage>
        <taxon>Bacteria</taxon>
        <taxon>Bacillati</taxon>
        <taxon>Actinomycetota</taxon>
        <taxon>Actinomycetes</taxon>
        <taxon>Kitasatosporales</taxon>
        <taxon>Streptomycetaceae</taxon>
        <taxon>Streptomyces</taxon>
    </lineage>
</organism>